<reference evidence="3" key="1">
    <citation type="submission" date="2023-04" db="EMBL/GenBank/DDBJ databases">
        <title>Chromosome-level genome of Chaenocephalus aceratus.</title>
        <authorList>
            <person name="Park H."/>
        </authorList>
    </citation>
    <scope>NUCLEOTIDE SEQUENCE</scope>
    <source>
        <strain evidence="3">DE</strain>
        <tissue evidence="3">Muscle</tissue>
    </source>
</reference>
<accession>A0AAD9C009</accession>
<dbReference type="InterPro" id="IPR042337">
    <property type="entry name" value="GSE1"/>
</dbReference>
<organism evidence="3 4">
    <name type="scientific">Dissostichus eleginoides</name>
    <name type="common">Patagonian toothfish</name>
    <name type="synonym">Dissostichus amissus</name>
    <dbReference type="NCBI Taxonomy" id="100907"/>
    <lineage>
        <taxon>Eukaryota</taxon>
        <taxon>Metazoa</taxon>
        <taxon>Chordata</taxon>
        <taxon>Craniata</taxon>
        <taxon>Vertebrata</taxon>
        <taxon>Euteleostomi</taxon>
        <taxon>Actinopterygii</taxon>
        <taxon>Neopterygii</taxon>
        <taxon>Teleostei</taxon>
        <taxon>Neoteleostei</taxon>
        <taxon>Acanthomorphata</taxon>
        <taxon>Eupercaria</taxon>
        <taxon>Perciformes</taxon>
        <taxon>Notothenioidei</taxon>
        <taxon>Nototheniidae</taxon>
        <taxon>Dissostichus</taxon>
    </lineage>
</organism>
<name>A0AAD9C009_DISEL</name>
<feature type="domain" description="Genetic suppressor element-like" evidence="2">
    <location>
        <begin position="129"/>
        <end position="269"/>
    </location>
</feature>
<keyword evidence="4" id="KW-1185">Reference proteome</keyword>
<feature type="compositionally biased region" description="Polar residues" evidence="1">
    <location>
        <begin position="424"/>
        <end position="435"/>
    </location>
</feature>
<evidence type="ECO:0000259" key="2">
    <source>
        <dbReference type="Pfam" id="PF12540"/>
    </source>
</evidence>
<feature type="region of interest" description="Disordered" evidence="1">
    <location>
        <begin position="1"/>
        <end position="43"/>
    </location>
</feature>
<protein>
    <submittedName>
        <fullName evidence="3">Genetic suppressor element 1</fullName>
    </submittedName>
</protein>
<evidence type="ECO:0000256" key="1">
    <source>
        <dbReference type="SAM" id="MobiDB-lite"/>
    </source>
</evidence>
<feature type="compositionally biased region" description="Basic and acidic residues" evidence="1">
    <location>
        <begin position="246"/>
        <end position="259"/>
    </location>
</feature>
<dbReference type="InterPro" id="IPR022207">
    <property type="entry name" value="GSE-like"/>
</dbReference>
<feature type="compositionally biased region" description="Polar residues" evidence="1">
    <location>
        <begin position="447"/>
        <end position="458"/>
    </location>
</feature>
<feature type="region of interest" description="Disordered" evidence="1">
    <location>
        <begin position="79"/>
        <end position="107"/>
    </location>
</feature>
<dbReference type="Pfam" id="PF12540">
    <property type="entry name" value="DUF3736"/>
    <property type="match status" value="1"/>
</dbReference>
<feature type="region of interest" description="Disordered" evidence="1">
    <location>
        <begin position="207"/>
        <end position="259"/>
    </location>
</feature>
<dbReference type="EMBL" id="JASDAP010000015">
    <property type="protein sequence ID" value="KAK1891728.1"/>
    <property type="molecule type" value="Genomic_DNA"/>
</dbReference>
<evidence type="ECO:0000313" key="4">
    <source>
        <dbReference type="Proteomes" id="UP001228049"/>
    </source>
</evidence>
<gene>
    <name evidence="3" type="ORF">KUDE01_010556</name>
</gene>
<proteinExistence type="predicted"/>
<feature type="compositionally biased region" description="Polar residues" evidence="1">
    <location>
        <begin position="314"/>
        <end position="326"/>
    </location>
</feature>
<dbReference type="PANTHER" id="PTHR17608">
    <property type="entry name" value="GENETIC SUPPRESSOR ELEMENT 1"/>
    <property type="match status" value="1"/>
</dbReference>
<feature type="compositionally biased region" description="Gly residues" evidence="1">
    <location>
        <begin position="97"/>
        <end position="107"/>
    </location>
</feature>
<dbReference type="Proteomes" id="UP001228049">
    <property type="component" value="Unassembled WGS sequence"/>
</dbReference>
<feature type="compositionally biased region" description="Polar residues" evidence="1">
    <location>
        <begin position="332"/>
        <end position="341"/>
    </location>
</feature>
<dbReference type="AlphaFoldDB" id="A0AAD9C009"/>
<evidence type="ECO:0000313" key="3">
    <source>
        <dbReference type="EMBL" id="KAK1891728.1"/>
    </source>
</evidence>
<sequence>MGHYELSRLPPGHAKYEDGARRREGGVMEKYPPLRGPPGLPEPSTFLADLEKSTQSFFSQQRATLSLPSQYEMEGGMKSNAGLKSLQGHPGHSRHGQGLGIPPGTGMGQVANVGTGPETMLIYDEYLQQHRRPVSKLDLEEKRRKEAREKGYYYELDDSYDESDEEEVRAHLRRVAEQPPLKLEDSSEKLDFLGVFGLTTVGRRDELVQQKRRKRRRRLRERSPSPSCSQPKRTPPPAPQLSTRFTPEDMNRAPELEDKKRFLTTFSLSHVTVQQRRDNERVVELLQVIKEKSVTLDTIRHAPHLLCKSPPPQISDSAFAQPPSESEGQHSVRPQSPSSYRPASPNGHPKPLGETLRPKEPPSPAVYPDKARGPGEGPVSKRSSSLLNSLRPPLPLQAKEGPHSVNGRTKPWDSFTPEEFAQQFHESVLQSTQKALQKHKGGAAGMSESSHLQESSVHYNIPELQSAPGRPPQHSQSLSNAHPFPHPLSHAHPQPNGQHFSAGLHREASGAREDLSAYQEYVEEQGLERHVLQSQCRRLEAQNYNLSLTAEQLSHNMGELMSQRQKLAVERETLQAELEHFRKCLTLPQTHWPRGGHYKGYPPR</sequence>
<comment type="caution">
    <text evidence="3">The sequence shown here is derived from an EMBL/GenBank/DDBJ whole genome shotgun (WGS) entry which is preliminary data.</text>
</comment>
<feature type="compositionally biased region" description="Low complexity" evidence="1">
    <location>
        <begin position="378"/>
        <end position="391"/>
    </location>
</feature>
<dbReference type="PANTHER" id="PTHR17608:SF4">
    <property type="entry name" value="GENETIC SUPPRESSOR ELEMENT 1"/>
    <property type="match status" value="1"/>
</dbReference>
<feature type="compositionally biased region" description="Basic and acidic residues" evidence="1">
    <location>
        <begin position="14"/>
        <end position="27"/>
    </location>
</feature>
<feature type="region of interest" description="Disordered" evidence="1">
    <location>
        <begin position="304"/>
        <end position="502"/>
    </location>
</feature>
<feature type="compositionally biased region" description="Basic residues" evidence="1">
    <location>
        <begin position="210"/>
        <end position="220"/>
    </location>
</feature>